<protein>
    <submittedName>
        <fullName evidence="1">Uncharacterized protein</fullName>
    </submittedName>
</protein>
<dbReference type="AlphaFoldDB" id="A0A395IM53"/>
<gene>
    <name evidence="1" type="ORF">DID88_009495</name>
</gene>
<dbReference type="EMBL" id="QKRW01000032">
    <property type="protein sequence ID" value="RAL61360.1"/>
    <property type="molecule type" value="Genomic_DNA"/>
</dbReference>
<reference evidence="1 2" key="1">
    <citation type="submission" date="2018-06" db="EMBL/GenBank/DDBJ databases">
        <title>Genome Sequence of the Brown Rot Fungal Pathogen Monilinia fructigena.</title>
        <authorList>
            <person name="Landi L."/>
            <person name="De Miccolis Angelini R.M."/>
            <person name="Pollastro S."/>
            <person name="Abate D."/>
            <person name="Faretra F."/>
            <person name="Romanazzi G."/>
        </authorList>
    </citation>
    <scope>NUCLEOTIDE SEQUENCE [LARGE SCALE GENOMIC DNA]</scope>
    <source>
        <strain evidence="1 2">Mfrg269</strain>
    </source>
</reference>
<comment type="caution">
    <text evidence="1">The sequence shown here is derived from an EMBL/GenBank/DDBJ whole genome shotgun (WGS) entry which is preliminary data.</text>
</comment>
<proteinExistence type="predicted"/>
<evidence type="ECO:0000313" key="1">
    <source>
        <dbReference type="EMBL" id="RAL61360.1"/>
    </source>
</evidence>
<keyword evidence="2" id="KW-1185">Reference proteome</keyword>
<accession>A0A395IM53</accession>
<dbReference type="Proteomes" id="UP000249056">
    <property type="component" value="Unassembled WGS sequence"/>
</dbReference>
<organism evidence="1 2">
    <name type="scientific">Monilinia fructigena</name>
    <dbReference type="NCBI Taxonomy" id="38457"/>
    <lineage>
        <taxon>Eukaryota</taxon>
        <taxon>Fungi</taxon>
        <taxon>Dikarya</taxon>
        <taxon>Ascomycota</taxon>
        <taxon>Pezizomycotina</taxon>
        <taxon>Leotiomycetes</taxon>
        <taxon>Helotiales</taxon>
        <taxon>Sclerotiniaceae</taxon>
        <taxon>Monilinia</taxon>
    </lineage>
</organism>
<sequence>MFEDGAKYTITSTGGKSSEFLANNFDELDNAFFDEFITFSPANDGLPDPDFSEQSDSKYKSSETLLGSLHDVNAQDIEDNWQGDPWAFRPRFSLARWHTR</sequence>
<name>A0A395IM53_9HELO</name>
<evidence type="ECO:0000313" key="2">
    <source>
        <dbReference type="Proteomes" id="UP000249056"/>
    </source>
</evidence>